<organism evidence="2 3">
    <name type="scientific">Asparagus officinalis</name>
    <name type="common">Garden asparagus</name>
    <dbReference type="NCBI Taxonomy" id="4686"/>
    <lineage>
        <taxon>Eukaryota</taxon>
        <taxon>Viridiplantae</taxon>
        <taxon>Streptophyta</taxon>
        <taxon>Embryophyta</taxon>
        <taxon>Tracheophyta</taxon>
        <taxon>Spermatophyta</taxon>
        <taxon>Magnoliopsida</taxon>
        <taxon>Liliopsida</taxon>
        <taxon>Asparagales</taxon>
        <taxon>Asparagaceae</taxon>
        <taxon>Asparagoideae</taxon>
        <taxon>Asparagus</taxon>
    </lineage>
</organism>
<gene>
    <name evidence="2" type="ORF">A4U43_C03F21410</name>
</gene>
<protein>
    <submittedName>
        <fullName evidence="2">Uncharacterized protein</fullName>
    </submittedName>
</protein>
<name>A0A5P1FH04_ASPOF</name>
<evidence type="ECO:0000313" key="2">
    <source>
        <dbReference type="EMBL" id="ONK75870.1"/>
    </source>
</evidence>
<dbReference type="Gramene" id="ONK75870">
    <property type="protein sequence ID" value="ONK75870"/>
    <property type="gene ID" value="A4U43_C03F21410"/>
</dbReference>
<dbReference type="AlphaFoldDB" id="A0A5P1FH04"/>
<evidence type="ECO:0000256" key="1">
    <source>
        <dbReference type="SAM" id="MobiDB-lite"/>
    </source>
</evidence>
<feature type="region of interest" description="Disordered" evidence="1">
    <location>
        <begin position="12"/>
        <end position="56"/>
    </location>
</feature>
<feature type="compositionally biased region" description="Polar residues" evidence="1">
    <location>
        <begin position="71"/>
        <end position="87"/>
    </location>
</feature>
<dbReference type="EMBL" id="CM007383">
    <property type="protein sequence ID" value="ONK75870.1"/>
    <property type="molecule type" value="Genomic_DNA"/>
</dbReference>
<accession>A0A5P1FH04</accession>
<feature type="region of interest" description="Disordered" evidence="1">
    <location>
        <begin position="71"/>
        <end position="169"/>
    </location>
</feature>
<feature type="compositionally biased region" description="Pro residues" evidence="1">
    <location>
        <begin position="107"/>
        <end position="120"/>
    </location>
</feature>
<keyword evidence="3" id="KW-1185">Reference proteome</keyword>
<feature type="compositionally biased region" description="Low complexity" evidence="1">
    <location>
        <begin position="121"/>
        <end position="143"/>
    </location>
</feature>
<evidence type="ECO:0000313" key="3">
    <source>
        <dbReference type="Proteomes" id="UP000243459"/>
    </source>
</evidence>
<dbReference type="Proteomes" id="UP000243459">
    <property type="component" value="Chromosome 3"/>
</dbReference>
<feature type="non-terminal residue" evidence="2">
    <location>
        <position position="1"/>
    </location>
</feature>
<reference evidence="3" key="1">
    <citation type="journal article" date="2017" name="Nat. Commun.">
        <title>The asparagus genome sheds light on the origin and evolution of a young Y chromosome.</title>
        <authorList>
            <person name="Harkess A."/>
            <person name="Zhou J."/>
            <person name="Xu C."/>
            <person name="Bowers J.E."/>
            <person name="Van der Hulst R."/>
            <person name="Ayyampalayam S."/>
            <person name="Mercati F."/>
            <person name="Riccardi P."/>
            <person name="McKain M.R."/>
            <person name="Kakrana A."/>
            <person name="Tang H."/>
            <person name="Ray J."/>
            <person name="Groenendijk J."/>
            <person name="Arikit S."/>
            <person name="Mathioni S.M."/>
            <person name="Nakano M."/>
            <person name="Shan H."/>
            <person name="Telgmann-Rauber A."/>
            <person name="Kanno A."/>
            <person name="Yue Z."/>
            <person name="Chen H."/>
            <person name="Li W."/>
            <person name="Chen Y."/>
            <person name="Xu X."/>
            <person name="Zhang Y."/>
            <person name="Luo S."/>
            <person name="Chen H."/>
            <person name="Gao J."/>
            <person name="Mao Z."/>
            <person name="Pires J.C."/>
            <person name="Luo M."/>
            <person name="Kudrna D."/>
            <person name="Wing R.A."/>
            <person name="Meyers B.C."/>
            <person name="Yi K."/>
            <person name="Kong H."/>
            <person name="Lavrijsen P."/>
            <person name="Sunseri F."/>
            <person name="Falavigna A."/>
            <person name="Ye Y."/>
            <person name="Leebens-Mack J.H."/>
            <person name="Chen G."/>
        </authorList>
    </citation>
    <scope>NUCLEOTIDE SEQUENCE [LARGE SCALE GENOMIC DNA]</scope>
    <source>
        <strain evidence="3">cv. DH0086</strain>
    </source>
</reference>
<sequence>LGDFCWREKIDADDSRRAGPAADALQSSHAHYERIRPRPGRRQGPKLPLRKIGIQNPGVLRRPLLTSYYNPTSSRVNFDPYNAQTKSIRPPSSADDSFQSIVRPDALRPPRPSPSPPRASSPPGSSAPSASYASDMAPASSDDFLQPGPWTRIADQSPRFGRTASVRRT</sequence>
<proteinExistence type="predicted"/>